<organism evidence="2 3">
    <name type="scientific">Tanacetum coccineum</name>
    <dbReference type="NCBI Taxonomy" id="301880"/>
    <lineage>
        <taxon>Eukaryota</taxon>
        <taxon>Viridiplantae</taxon>
        <taxon>Streptophyta</taxon>
        <taxon>Embryophyta</taxon>
        <taxon>Tracheophyta</taxon>
        <taxon>Spermatophyta</taxon>
        <taxon>Magnoliopsida</taxon>
        <taxon>eudicotyledons</taxon>
        <taxon>Gunneridae</taxon>
        <taxon>Pentapetalae</taxon>
        <taxon>asterids</taxon>
        <taxon>campanulids</taxon>
        <taxon>Asterales</taxon>
        <taxon>Asteraceae</taxon>
        <taxon>Asteroideae</taxon>
        <taxon>Anthemideae</taxon>
        <taxon>Anthemidinae</taxon>
        <taxon>Tanacetum</taxon>
    </lineage>
</organism>
<name>A0ABQ4YEK7_9ASTR</name>
<reference evidence="2" key="1">
    <citation type="journal article" date="2022" name="Int. J. Mol. Sci.">
        <title>Draft Genome of Tanacetum Coccineum: Genomic Comparison of Closely Related Tanacetum-Family Plants.</title>
        <authorList>
            <person name="Yamashiro T."/>
            <person name="Shiraishi A."/>
            <person name="Nakayama K."/>
            <person name="Satake H."/>
        </authorList>
    </citation>
    <scope>NUCLEOTIDE SEQUENCE</scope>
</reference>
<keyword evidence="3" id="KW-1185">Reference proteome</keyword>
<comment type="caution">
    <text evidence="2">The sequence shown here is derived from an EMBL/GenBank/DDBJ whole genome shotgun (WGS) entry which is preliminary data.</text>
</comment>
<evidence type="ECO:0000313" key="2">
    <source>
        <dbReference type="EMBL" id="GJS75412.1"/>
    </source>
</evidence>
<protein>
    <submittedName>
        <fullName evidence="2">Uncharacterized protein</fullName>
    </submittedName>
</protein>
<evidence type="ECO:0000256" key="1">
    <source>
        <dbReference type="SAM" id="MobiDB-lite"/>
    </source>
</evidence>
<feature type="compositionally biased region" description="Polar residues" evidence="1">
    <location>
        <begin position="88"/>
        <end position="101"/>
    </location>
</feature>
<feature type="region of interest" description="Disordered" evidence="1">
    <location>
        <begin position="16"/>
        <end position="109"/>
    </location>
</feature>
<dbReference type="Proteomes" id="UP001151760">
    <property type="component" value="Unassembled WGS sequence"/>
</dbReference>
<reference evidence="2" key="2">
    <citation type="submission" date="2022-01" db="EMBL/GenBank/DDBJ databases">
        <authorList>
            <person name="Yamashiro T."/>
            <person name="Shiraishi A."/>
            <person name="Satake H."/>
            <person name="Nakayama K."/>
        </authorList>
    </citation>
    <scope>NUCLEOTIDE SEQUENCE</scope>
</reference>
<gene>
    <name evidence="2" type="ORF">Tco_0725293</name>
</gene>
<feature type="compositionally biased region" description="Acidic residues" evidence="1">
    <location>
        <begin position="21"/>
        <end position="57"/>
    </location>
</feature>
<sequence>MNGFALHLLPQQEGNMNGWLIEDDEEEEVVEEMDEDEMELDDDGEEEGKDNVEDEAEVINLYEEVDPLNRPPPGSNKESKFAPPAIPVSSSTRAPLASNGSVHAPGPMGCNLETVHRKVGTLDRQMYNRYNTERRMKSDHSEMRQLVESLSRRFDEFQNGKIYKEMEALREELRETPSKPPTGPAFVLRSDDPYAIIRDAATTAARNDDGDDMPASKDPQPSETHGSPSDS</sequence>
<evidence type="ECO:0000313" key="3">
    <source>
        <dbReference type="Proteomes" id="UP001151760"/>
    </source>
</evidence>
<feature type="region of interest" description="Disordered" evidence="1">
    <location>
        <begin position="172"/>
        <end position="231"/>
    </location>
</feature>
<accession>A0ABQ4YEK7</accession>
<dbReference type="EMBL" id="BQNB010010301">
    <property type="protein sequence ID" value="GJS75412.1"/>
    <property type="molecule type" value="Genomic_DNA"/>
</dbReference>
<proteinExistence type="predicted"/>
<feature type="compositionally biased region" description="Polar residues" evidence="1">
    <location>
        <begin position="219"/>
        <end position="231"/>
    </location>
</feature>
<feature type="compositionally biased region" description="Low complexity" evidence="1">
    <location>
        <begin position="195"/>
        <end position="205"/>
    </location>
</feature>